<sequence>MYSLVLLNGGIGSRVAAGQPKQFIRVNGIPIIVYSLVAADAVDEIDEIIVNYPEGWREDVEKLVIDYAIKKPVTYVPAGATRHESVRNLLPHCKNEHIVLHETARPLISAADIRRLIADPHDNVSFMLPIPFTVAPVEPETGKVTGSLDRDKLRNVQLPQKYRKTDLAGAHEWAVREGVVFNEDGTLATVAGYDVYFIDGTDRNFKVTTPTDVRLAGFLLGGEDDDE</sequence>
<dbReference type="InterPro" id="IPR050088">
    <property type="entry name" value="IspD/TarI_cytidylyltransf_bact"/>
</dbReference>
<dbReference type="AlphaFoldDB" id="A0A841FAA4"/>
<dbReference type="PANTHER" id="PTHR32125">
    <property type="entry name" value="2-C-METHYL-D-ERYTHRITOL 4-PHOSPHATE CYTIDYLYLTRANSFERASE, CHLOROPLASTIC"/>
    <property type="match status" value="1"/>
</dbReference>
<dbReference type="PANTHER" id="PTHR32125:SF4">
    <property type="entry name" value="2-C-METHYL-D-ERYTHRITOL 4-PHOSPHATE CYTIDYLYLTRANSFERASE, CHLOROPLASTIC"/>
    <property type="match status" value="1"/>
</dbReference>
<dbReference type="CDD" id="cd02516">
    <property type="entry name" value="CDP-ME_synthetase"/>
    <property type="match status" value="1"/>
</dbReference>
<organism evidence="3 4">
    <name type="scientific">Phytomonospora endophytica</name>
    <dbReference type="NCBI Taxonomy" id="714109"/>
    <lineage>
        <taxon>Bacteria</taxon>
        <taxon>Bacillati</taxon>
        <taxon>Actinomycetota</taxon>
        <taxon>Actinomycetes</taxon>
        <taxon>Micromonosporales</taxon>
        <taxon>Micromonosporaceae</taxon>
        <taxon>Phytomonospora</taxon>
    </lineage>
</organism>
<protein>
    <submittedName>
        <fullName evidence="3">2-C-methyl-D-erythritol 4-phosphate cytidylyltransferase</fullName>
        <ecNumber evidence="3">2.7.7.60</ecNumber>
    </submittedName>
</protein>
<keyword evidence="4" id="KW-1185">Reference proteome</keyword>
<evidence type="ECO:0000313" key="4">
    <source>
        <dbReference type="Proteomes" id="UP000548476"/>
    </source>
</evidence>
<evidence type="ECO:0000256" key="1">
    <source>
        <dbReference type="ARBA" id="ARBA00022679"/>
    </source>
</evidence>
<keyword evidence="2 3" id="KW-0548">Nucleotidyltransferase</keyword>
<dbReference type="InterPro" id="IPR029044">
    <property type="entry name" value="Nucleotide-diphossugar_trans"/>
</dbReference>
<comment type="caution">
    <text evidence="3">The sequence shown here is derived from an EMBL/GenBank/DDBJ whole genome shotgun (WGS) entry which is preliminary data.</text>
</comment>
<dbReference type="RefSeq" id="WP_184786076.1">
    <property type="nucleotide sequence ID" value="NZ_BONT01000023.1"/>
</dbReference>
<evidence type="ECO:0000256" key="2">
    <source>
        <dbReference type="ARBA" id="ARBA00022695"/>
    </source>
</evidence>
<dbReference type="InterPro" id="IPR034683">
    <property type="entry name" value="IspD/TarI"/>
</dbReference>
<evidence type="ECO:0000313" key="3">
    <source>
        <dbReference type="EMBL" id="MBB6033186.1"/>
    </source>
</evidence>
<dbReference type="Pfam" id="PF01128">
    <property type="entry name" value="IspD"/>
    <property type="match status" value="1"/>
</dbReference>
<dbReference type="Proteomes" id="UP000548476">
    <property type="component" value="Unassembled WGS sequence"/>
</dbReference>
<dbReference type="Gene3D" id="3.90.550.10">
    <property type="entry name" value="Spore Coat Polysaccharide Biosynthesis Protein SpsA, Chain A"/>
    <property type="match status" value="1"/>
</dbReference>
<dbReference type="EMBL" id="JACHGT010000002">
    <property type="protein sequence ID" value="MBB6033186.1"/>
    <property type="molecule type" value="Genomic_DNA"/>
</dbReference>
<reference evidence="3 4" key="1">
    <citation type="submission" date="2020-08" db="EMBL/GenBank/DDBJ databases">
        <title>Genomic Encyclopedia of Type Strains, Phase IV (KMG-IV): sequencing the most valuable type-strain genomes for metagenomic binning, comparative biology and taxonomic classification.</title>
        <authorList>
            <person name="Goeker M."/>
        </authorList>
    </citation>
    <scope>NUCLEOTIDE SEQUENCE [LARGE SCALE GENOMIC DNA]</scope>
    <source>
        <strain evidence="3 4">YIM 65646</strain>
    </source>
</reference>
<dbReference type="SUPFAM" id="SSF53448">
    <property type="entry name" value="Nucleotide-diphospho-sugar transferases"/>
    <property type="match status" value="1"/>
</dbReference>
<name>A0A841FAA4_9ACTN</name>
<dbReference type="EC" id="2.7.7.60" evidence="3"/>
<keyword evidence="1 3" id="KW-0808">Transferase</keyword>
<proteinExistence type="predicted"/>
<dbReference type="GO" id="GO:0050518">
    <property type="term" value="F:2-C-methyl-D-erythritol 4-phosphate cytidylyltransferase activity"/>
    <property type="evidence" value="ECO:0007669"/>
    <property type="project" value="UniProtKB-EC"/>
</dbReference>
<accession>A0A841FAA4</accession>
<gene>
    <name evidence="3" type="ORF">HNR73_001033</name>
</gene>